<dbReference type="GO" id="GO:0005975">
    <property type="term" value="P:carbohydrate metabolic process"/>
    <property type="evidence" value="ECO:0007669"/>
    <property type="project" value="InterPro"/>
</dbReference>
<dbReference type="PANTHER" id="PTHR30304:SF0">
    <property type="entry name" value="D-TAGATOSE-1,6-BISPHOSPHATE ALDOLASE SUBUNIT GATY-RELATED"/>
    <property type="match status" value="1"/>
</dbReference>
<feature type="binding site" evidence="2">
    <location>
        <position position="204"/>
    </location>
    <ligand>
        <name>Zn(2+)</name>
        <dbReference type="ChEBI" id="CHEBI:29105"/>
        <label>1</label>
        <note>catalytic</note>
    </ligand>
</feature>
<reference evidence="3 4" key="1">
    <citation type="submission" date="2019-04" db="EMBL/GenBank/DDBJ databases">
        <title>Streptomyces oryziradicis sp. nov., a novel actinomycete isolated from rhizosphere soil of rice (Oryza sativa L.).</title>
        <authorList>
            <person name="Li C."/>
        </authorList>
    </citation>
    <scope>NUCLEOTIDE SEQUENCE [LARGE SCALE GENOMIC DNA]</scope>
    <source>
        <strain evidence="3 4">NEAU-C40</strain>
    </source>
</reference>
<dbReference type="AlphaFoldDB" id="A0A4U0SL92"/>
<keyword evidence="2" id="KW-0479">Metal-binding</keyword>
<feature type="binding site" evidence="2">
    <location>
        <position position="134"/>
    </location>
    <ligand>
        <name>Zn(2+)</name>
        <dbReference type="ChEBI" id="CHEBI:29105"/>
        <label>2</label>
    </ligand>
</feature>
<evidence type="ECO:0000256" key="1">
    <source>
        <dbReference type="PIRSR" id="PIRSR001359-1"/>
    </source>
</evidence>
<proteinExistence type="predicted"/>
<dbReference type="RefSeq" id="WP_136726239.1">
    <property type="nucleotide sequence ID" value="NZ_SUMC01000026.1"/>
</dbReference>
<feature type="binding site" evidence="2">
    <location>
        <position position="176"/>
    </location>
    <ligand>
        <name>Zn(2+)</name>
        <dbReference type="ChEBI" id="CHEBI:29105"/>
        <label>1</label>
        <note>catalytic</note>
    </ligand>
</feature>
<organism evidence="3 4">
    <name type="scientific">Actinacidiphila oryziradicis</name>
    <dbReference type="NCBI Taxonomy" id="2571141"/>
    <lineage>
        <taxon>Bacteria</taxon>
        <taxon>Bacillati</taxon>
        <taxon>Actinomycetota</taxon>
        <taxon>Actinomycetes</taxon>
        <taxon>Kitasatosporales</taxon>
        <taxon>Streptomycetaceae</taxon>
        <taxon>Actinacidiphila</taxon>
    </lineage>
</organism>
<protein>
    <submittedName>
        <fullName evidence="3">Fructose-bisphosphate aldolase</fullName>
    </submittedName>
</protein>
<dbReference type="Proteomes" id="UP000305778">
    <property type="component" value="Unassembled WGS sequence"/>
</dbReference>
<dbReference type="PIRSF" id="PIRSF001359">
    <property type="entry name" value="F_bP_aldolase_II"/>
    <property type="match status" value="1"/>
</dbReference>
<feature type="active site" description="Proton donor" evidence="1">
    <location>
        <position position="82"/>
    </location>
</feature>
<dbReference type="EMBL" id="SUMC01000026">
    <property type="protein sequence ID" value="TKA08911.1"/>
    <property type="molecule type" value="Genomic_DNA"/>
</dbReference>
<dbReference type="GO" id="GO:0008270">
    <property type="term" value="F:zinc ion binding"/>
    <property type="evidence" value="ECO:0007669"/>
    <property type="project" value="InterPro"/>
</dbReference>
<dbReference type="Pfam" id="PF01116">
    <property type="entry name" value="F_bP_aldolase"/>
    <property type="match status" value="1"/>
</dbReference>
<dbReference type="InterPro" id="IPR013785">
    <property type="entry name" value="Aldolase_TIM"/>
</dbReference>
<gene>
    <name evidence="3" type="ORF">FCI23_25340</name>
</gene>
<dbReference type="InterPro" id="IPR000771">
    <property type="entry name" value="FBA_II"/>
</dbReference>
<sequence length="284" mass="29388">MLSTTTDLIAEARAAGTGIAAFNVITLEHIEAVAAGAEITALPAIVQISHNAVRYHHDVMPLAAAAVAIAEASPARLSLHLDHVEDTGLLHRTAACGASSVMFDASRLPDEQNIAATRAAADWAHRNGVFIEAELGEIGGKGSAHTPGVRTDPAQAARFVAETGVDALAVAVGSSHAMLTRTARLDLELITRLRDAVPVPLVLHGSSGIPHPALRDAVTHGMTKVNIGTLLNIAFTDSIRSSLSEDPATVDPRRYLAPAREAAADAVADCLKAINTSGISGPTQ</sequence>
<dbReference type="PANTHER" id="PTHR30304">
    <property type="entry name" value="D-TAGATOSE-1,6-BISPHOSPHATE ALDOLASE"/>
    <property type="match status" value="1"/>
</dbReference>
<evidence type="ECO:0000313" key="3">
    <source>
        <dbReference type="EMBL" id="TKA08911.1"/>
    </source>
</evidence>
<feature type="binding site" evidence="2">
    <location>
        <position position="83"/>
    </location>
    <ligand>
        <name>Zn(2+)</name>
        <dbReference type="ChEBI" id="CHEBI:29105"/>
        <label>1</label>
        <note>catalytic</note>
    </ligand>
</feature>
<keyword evidence="4" id="KW-1185">Reference proteome</keyword>
<comment type="caution">
    <text evidence="3">The sequence shown here is derived from an EMBL/GenBank/DDBJ whole genome shotgun (WGS) entry which is preliminary data.</text>
</comment>
<dbReference type="OrthoDB" id="9803995at2"/>
<evidence type="ECO:0000313" key="4">
    <source>
        <dbReference type="Proteomes" id="UP000305778"/>
    </source>
</evidence>
<evidence type="ECO:0000256" key="2">
    <source>
        <dbReference type="PIRSR" id="PIRSR001359-3"/>
    </source>
</evidence>
<name>A0A4U0SL92_9ACTN</name>
<dbReference type="GO" id="GO:0016832">
    <property type="term" value="F:aldehyde-lyase activity"/>
    <property type="evidence" value="ECO:0007669"/>
    <property type="project" value="InterPro"/>
</dbReference>
<dbReference type="InterPro" id="IPR050246">
    <property type="entry name" value="Class_II_FBP_aldolase"/>
</dbReference>
<comment type="cofactor">
    <cofactor evidence="2">
        <name>Zn(2+)</name>
        <dbReference type="ChEBI" id="CHEBI:29105"/>
    </cofactor>
    <text evidence="2">Binds 2 Zn(2+) ions per subunit. One is catalytic and the other provides a structural contribution.</text>
</comment>
<accession>A0A4U0SL92</accession>
<keyword evidence="2" id="KW-0862">Zinc</keyword>
<feature type="binding site" evidence="2">
    <location>
        <position position="104"/>
    </location>
    <ligand>
        <name>Zn(2+)</name>
        <dbReference type="ChEBI" id="CHEBI:29105"/>
        <label>2</label>
    </ligand>
</feature>
<dbReference type="SUPFAM" id="SSF51569">
    <property type="entry name" value="Aldolase"/>
    <property type="match status" value="1"/>
</dbReference>
<dbReference type="Gene3D" id="3.20.20.70">
    <property type="entry name" value="Aldolase class I"/>
    <property type="match status" value="1"/>
</dbReference>